<keyword evidence="7" id="KW-1185">Reference proteome</keyword>
<evidence type="ECO:0000313" key="6">
    <source>
        <dbReference type="EMBL" id="MEM0543138.1"/>
    </source>
</evidence>
<keyword evidence="4" id="KW-0175">Coiled coil</keyword>
<feature type="domain" description="Type I restriction modification DNA specificity" evidence="5">
    <location>
        <begin position="195"/>
        <end position="374"/>
    </location>
</feature>
<evidence type="ECO:0000256" key="1">
    <source>
        <dbReference type="ARBA" id="ARBA00010923"/>
    </source>
</evidence>
<evidence type="ECO:0000259" key="5">
    <source>
        <dbReference type="Pfam" id="PF01420"/>
    </source>
</evidence>
<keyword evidence="3" id="KW-0238">DNA-binding</keyword>
<dbReference type="EMBL" id="JBCGDO010000014">
    <property type="protein sequence ID" value="MEM0543138.1"/>
    <property type="molecule type" value="Genomic_DNA"/>
</dbReference>
<reference evidence="6 7" key="1">
    <citation type="submission" date="2024-03" db="EMBL/GenBank/DDBJ databases">
        <title>Two novel species of the genus Flavobacterium exhibiting potentially degradation of complex polysaccharides.</title>
        <authorList>
            <person name="Lian X."/>
        </authorList>
    </citation>
    <scope>NUCLEOTIDE SEQUENCE [LARGE SCALE GENOMIC DNA]</scope>
    <source>
        <strain evidence="7">j3</strain>
    </source>
</reference>
<dbReference type="Pfam" id="PF01420">
    <property type="entry name" value="Methylase_S"/>
    <property type="match status" value="2"/>
</dbReference>
<dbReference type="InterPro" id="IPR044946">
    <property type="entry name" value="Restrct_endonuc_typeI_TRD_sf"/>
</dbReference>
<gene>
    <name evidence="6" type="ORF">WFZ85_10970</name>
</gene>
<evidence type="ECO:0000256" key="4">
    <source>
        <dbReference type="SAM" id="Coils"/>
    </source>
</evidence>
<evidence type="ECO:0000256" key="2">
    <source>
        <dbReference type="ARBA" id="ARBA00022747"/>
    </source>
</evidence>
<evidence type="ECO:0000313" key="7">
    <source>
        <dbReference type="Proteomes" id="UP001460072"/>
    </source>
</evidence>
<feature type="domain" description="Type I restriction modification DNA specificity" evidence="5">
    <location>
        <begin position="6"/>
        <end position="158"/>
    </location>
</feature>
<keyword evidence="6" id="KW-0378">Hydrolase</keyword>
<evidence type="ECO:0000256" key="3">
    <source>
        <dbReference type="ARBA" id="ARBA00023125"/>
    </source>
</evidence>
<dbReference type="InterPro" id="IPR051212">
    <property type="entry name" value="Type-I_RE_S_subunit"/>
</dbReference>
<dbReference type="GO" id="GO:0004519">
    <property type="term" value="F:endonuclease activity"/>
    <property type="evidence" value="ECO:0007669"/>
    <property type="project" value="UniProtKB-KW"/>
</dbReference>
<dbReference type="InterPro" id="IPR000055">
    <property type="entry name" value="Restrct_endonuc_typeI_TRD"/>
</dbReference>
<proteinExistence type="inferred from homology"/>
<dbReference type="CDD" id="cd17246">
    <property type="entry name" value="RMtype1_S_SonII-TRD2-CR2_like"/>
    <property type="match status" value="1"/>
</dbReference>
<name>A0ABU9NAZ0_9FLAO</name>
<protein>
    <submittedName>
        <fullName evidence="6">Restriction endonuclease subunit S</fullName>
    </submittedName>
</protein>
<feature type="coiled-coil region" evidence="4">
    <location>
        <begin position="146"/>
        <end position="173"/>
    </location>
</feature>
<dbReference type="PANTHER" id="PTHR43140:SF1">
    <property type="entry name" value="TYPE I RESTRICTION ENZYME ECOKI SPECIFICITY SUBUNIT"/>
    <property type="match status" value="1"/>
</dbReference>
<dbReference type="RefSeq" id="WP_342696337.1">
    <property type="nucleotide sequence ID" value="NZ_JBCGDO010000014.1"/>
</dbReference>
<comment type="caution">
    <text evidence="6">The sequence shown here is derived from an EMBL/GenBank/DDBJ whole genome shotgun (WGS) entry which is preliminary data.</text>
</comment>
<keyword evidence="6" id="KW-0255">Endonuclease</keyword>
<dbReference type="Gene3D" id="3.90.220.20">
    <property type="entry name" value="DNA methylase specificity domains"/>
    <property type="match status" value="2"/>
</dbReference>
<dbReference type="PANTHER" id="PTHR43140">
    <property type="entry name" value="TYPE-1 RESTRICTION ENZYME ECOKI SPECIFICITY PROTEIN"/>
    <property type="match status" value="1"/>
</dbReference>
<sequence>MDNKVPKSWQIKTLNDVSKKLSLNKLKIKQKEYLPSGLFPVIDQGQDLIGGYYNDESLLVSDEPPYIIFGDHTKIKKYITFKFIPGADGVKVLKAKENILPKFLFYLLFTIKIEDKGYARHFQLLEKESFLVPNDIETQQAIVSKIEELFSELDKGIEDLKTAQQQLKTYRQSVLKWAFEGKLTNENLKEGELPKSWEWTTFQKVCIKIGDIDHKMPKQLDKGYPYVSTKDFTNDLKISFDNAKYISEEDYLNLSRKIKPEKGDIIFPRYGTIGKNILVDFDKEFLVSYSCAVIKPNHDIVLSKYIYLFSLSPKITDEIRKYVVETTQANIGIASIKSFVFPIPPMEEQCKVVDELESRLSVADKMEESITQSLQQAEALRQSILKKAFSGELV</sequence>
<dbReference type="SUPFAM" id="SSF116734">
    <property type="entry name" value="DNA methylase specificity domain"/>
    <property type="match status" value="2"/>
</dbReference>
<dbReference type="Proteomes" id="UP001460072">
    <property type="component" value="Unassembled WGS sequence"/>
</dbReference>
<comment type="similarity">
    <text evidence="1">Belongs to the type-I restriction system S methylase family.</text>
</comment>
<keyword evidence="6" id="KW-0540">Nuclease</keyword>
<organism evidence="6 7">
    <name type="scientific">Flavobacterium aureirubrum</name>
    <dbReference type="NCBI Taxonomy" id="3133147"/>
    <lineage>
        <taxon>Bacteria</taxon>
        <taxon>Pseudomonadati</taxon>
        <taxon>Bacteroidota</taxon>
        <taxon>Flavobacteriia</taxon>
        <taxon>Flavobacteriales</taxon>
        <taxon>Flavobacteriaceae</taxon>
        <taxon>Flavobacterium</taxon>
    </lineage>
</organism>
<keyword evidence="2" id="KW-0680">Restriction system</keyword>
<accession>A0ABU9NAZ0</accession>